<dbReference type="Proteomes" id="UP000310689">
    <property type="component" value="Unassembled WGS sequence"/>
</dbReference>
<organism evidence="2 4">
    <name type="scientific">Wallemia ichthyophaga</name>
    <dbReference type="NCBI Taxonomy" id="245174"/>
    <lineage>
        <taxon>Eukaryota</taxon>
        <taxon>Fungi</taxon>
        <taxon>Dikarya</taxon>
        <taxon>Basidiomycota</taxon>
        <taxon>Wallemiomycotina</taxon>
        <taxon>Wallemiomycetes</taxon>
        <taxon>Wallemiales</taxon>
        <taxon>Wallemiaceae</taxon>
        <taxon>Wallemia</taxon>
    </lineage>
</organism>
<sequence length="70" mass="8018">MRHWLEGPLKKSKKKGHLTIGIANGETFSSHCEDKIFSDLNFDVFDLIIDFSSFKMCLDGLQDFNNARPL</sequence>
<evidence type="ECO:0000313" key="3">
    <source>
        <dbReference type="Proteomes" id="UP000306954"/>
    </source>
</evidence>
<dbReference type="Proteomes" id="UP000306954">
    <property type="component" value="Unassembled WGS sequence"/>
</dbReference>
<evidence type="ECO:0000313" key="2">
    <source>
        <dbReference type="EMBL" id="TIB27709.1"/>
    </source>
</evidence>
<gene>
    <name evidence="2" type="ORF">E3P86_04030</name>
    <name evidence="1" type="ORF">E3P90_04136</name>
</gene>
<proteinExistence type="predicted"/>
<accession>A0A4T0JHK8</accession>
<comment type="caution">
    <text evidence="2">The sequence shown here is derived from an EMBL/GenBank/DDBJ whole genome shotgun (WGS) entry which is preliminary data.</text>
</comment>
<reference evidence="3 4" key="1">
    <citation type="submission" date="2019-03" db="EMBL/GenBank/DDBJ databases">
        <title>Sequencing 23 genomes of Wallemia ichthyophaga.</title>
        <authorList>
            <person name="Gostincar C."/>
        </authorList>
    </citation>
    <scope>NUCLEOTIDE SEQUENCE [LARGE SCALE GENOMIC DNA]</scope>
    <source>
        <strain evidence="2 4">EXF-6200</strain>
        <strain evidence="1 3">EXF-8621</strain>
    </source>
</reference>
<dbReference type="EMBL" id="SPOF01000119">
    <property type="protein sequence ID" value="TIB07199.1"/>
    <property type="molecule type" value="Genomic_DNA"/>
</dbReference>
<evidence type="ECO:0000313" key="1">
    <source>
        <dbReference type="EMBL" id="TIB07199.1"/>
    </source>
</evidence>
<evidence type="ECO:0000313" key="4">
    <source>
        <dbReference type="Proteomes" id="UP000310689"/>
    </source>
</evidence>
<name>A0A4T0JHK8_WALIC</name>
<dbReference type="AlphaFoldDB" id="A0A4T0JHK8"/>
<dbReference type="EMBL" id="SPOI01000415">
    <property type="protein sequence ID" value="TIB27709.1"/>
    <property type="molecule type" value="Genomic_DNA"/>
</dbReference>
<protein>
    <submittedName>
        <fullName evidence="2">Uncharacterized protein</fullName>
    </submittedName>
</protein>